<dbReference type="PANTHER" id="PTHR30290:SF34">
    <property type="entry name" value="ABC TRANSPORTER, PERIPLASMIC OLIGO-PEPTIDE BINDING PROTEIN, PUTATIVE-RELATED"/>
    <property type="match status" value="1"/>
</dbReference>
<gene>
    <name evidence="3" type="ORF">LCGC14_0320720</name>
</gene>
<dbReference type="EMBL" id="LAZR01000216">
    <property type="protein sequence ID" value="KKN81325.1"/>
    <property type="molecule type" value="Genomic_DNA"/>
</dbReference>
<dbReference type="SUPFAM" id="SSF53850">
    <property type="entry name" value="Periplasmic binding protein-like II"/>
    <property type="match status" value="1"/>
</dbReference>
<dbReference type="Gene3D" id="3.10.105.10">
    <property type="entry name" value="Dipeptide-binding Protein, Domain 3"/>
    <property type="match status" value="1"/>
</dbReference>
<comment type="caution">
    <text evidence="3">The sequence shown here is derived from an EMBL/GenBank/DDBJ whole genome shotgun (WGS) entry which is preliminary data.</text>
</comment>
<dbReference type="Gene3D" id="3.40.190.10">
    <property type="entry name" value="Periplasmic binding protein-like II"/>
    <property type="match status" value="1"/>
</dbReference>
<dbReference type="Gene3D" id="3.90.76.10">
    <property type="entry name" value="Dipeptide-binding Protein, Domain 1"/>
    <property type="match status" value="1"/>
</dbReference>
<proteinExistence type="predicted"/>
<dbReference type="PANTHER" id="PTHR30290">
    <property type="entry name" value="PERIPLASMIC BINDING COMPONENT OF ABC TRANSPORTER"/>
    <property type="match status" value="1"/>
</dbReference>
<accession>A0A0F9TJF1</accession>
<name>A0A0F9TJF1_9ZZZZ</name>
<reference evidence="3" key="1">
    <citation type="journal article" date="2015" name="Nature">
        <title>Complex archaea that bridge the gap between prokaryotes and eukaryotes.</title>
        <authorList>
            <person name="Spang A."/>
            <person name="Saw J.H."/>
            <person name="Jorgensen S.L."/>
            <person name="Zaremba-Niedzwiedzka K."/>
            <person name="Martijn J."/>
            <person name="Lind A.E."/>
            <person name="van Eijk R."/>
            <person name="Schleper C."/>
            <person name="Guy L."/>
            <person name="Ettema T.J."/>
        </authorList>
    </citation>
    <scope>NUCLEOTIDE SEQUENCE</scope>
</reference>
<dbReference type="GO" id="GO:1904680">
    <property type="term" value="F:peptide transmembrane transporter activity"/>
    <property type="evidence" value="ECO:0007669"/>
    <property type="project" value="TreeGrafter"/>
</dbReference>
<dbReference type="GO" id="GO:0015833">
    <property type="term" value="P:peptide transport"/>
    <property type="evidence" value="ECO:0007669"/>
    <property type="project" value="TreeGrafter"/>
</dbReference>
<keyword evidence="1" id="KW-0812">Transmembrane</keyword>
<dbReference type="InterPro" id="IPR000914">
    <property type="entry name" value="SBP_5_dom"/>
</dbReference>
<evidence type="ECO:0000259" key="2">
    <source>
        <dbReference type="Pfam" id="PF00496"/>
    </source>
</evidence>
<feature type="transmembrane region" description="Helical" evidence="1">
    <location>
        <begin position="816"/>
        <end position="835"/>
    </location>
</feature>
<evidence type="ECO:0000256" key="1">
    <source>
        <dbReference type="SAM" id="Phobius"/>
    </source>
</evidence>
<dbReference type="AlphaFoldDB" id="A0A0F9TJF1"/>
<keyword evidence="1" id="KW-1133">Transmembrane helix</keyword>
<keyword evidence="1" id="KW-0472">Membrane</keyword>
<dbReference type="InterPro" id="IPR039424">
    <property type="entry name" value="SBP_5"/>
</dbReference>
<protein>
    <recommendedName>
        <fullName evidence="2">Solute-binding protein family 5 domain-containing protein</fullName>
    </recommendedName>
</protein>
<sequence>MKKFSKSKTIVFYFLLTSMILPLLPSVLVAKAQTPLTFTWGMTGFTGHYDDIITGAGDIQSDMFWIACELPVYGYLNSSSGTEAPIEEEWQPILMTDWNFTYWPSELNDFGFNNSGGIKAVTYRLRNNVSFHDGSKFDARAFKWNIDRQYIVSGNVTGNPNADLWALDFFWPSVTKFQPYWTPGYNMSSFDKPYIDPYGFYGAPFTPTADDYAGYYIGNETEFPGGYPGLTAVNGYLKNPNPYGGLDPSYYPINYAPYDRYPMVRYVEIVTPYGPDGVSGGIVTVHYNDWNTFGNGGDIAYQKSYLEYGANYTDQAIYGYENGVKDPDNPTTINHMVGTGPYKYVYSDENGGYMEKFDEYWNRAALEAEGRFAAERVEFEVFASSATMSTALLAGQIDGGFDSAAWPLDKTAIIADPDLDYLQQAPSGYLPLIVLNSVNETYWAWPGVEAWRANFTNHYYLDDMNPSNGIPQVLRKAINYAFNYDSMVNTKEGRALLPSGNVGTNSHLYNSSIPMPYFNLTYARELLLTTENDTSGNVYTAIGLSEGYNPSIELYNFSKRCADRGLRFATDNATNNALWQSIATGGNPVWDIDFYWDDYTQDIKDELQTALYSIGVGLTDSAGSTNKITGQSVTDFIYAYDTFGTGNGMFSASAYPMSYYMGGNAIGYMDAYYRDYEHQFGPAWGLDHAAWRDYGSSALTGGPTPWWCFGNNYDVDIDQWIDRATMSNPVDQKIYASKIAEKYQTETFPFLWVYQSVGGQVVADIWNVTLYEDKQIPGFYYDYWGGGVSGRFRVEEMIYQGGGDGGTTDVPFIPGYSVFITVSLIAILGIISVALKKKKLR</sequence>
<feature type="domain" description="Solute-binding protein family 5" evidence="2">
    <location>
        <begin position="322"/>
        <end position="528"/>
    </location>
</feature>
<organism evidence="3">
    <name type="scientific">marine sediment metagenome</name>
    <dbReference type="NCBI Taxonomy" id="412755"/>
    <lineage>
        <taxon>unclassified sequences</taxon>
        <taxon>metagenomes</taxon>
        <taxon>ecological metagenomes</taxon>
    </lineage>
</organism>
<evidence type="ECO:0000313" key="3">
    <source>
        <dbReference type="EMBL" id="KKN81325.1"/>
    </source>
</evidence>
<dbReference type="Pfam" id="PF00496">
    <property type="entry name" value="SBP_bac_5"/>
    <property type="match status" value="1"/>
</dbReference>